<keyword evidence="3" id="KW-0201">Cytochrome c-type biogenesis</keyword>
<dbReference type="Pfam" id="PF13899">
    <property type="entry name" value="Thioredoxin_7"/>
    <property type="match status" value="1"/>
</dbReference>
<dbReference type="PANTHER" id="PTHR32234:SF3">
    <property type="entry name" value="SUPPRESSION OF COPPER SENSITIVITY PROTEIN"/>
    <property type="match status" value="1"/>
</dbReference>
<keyword evidence="9" id="KW-1185">Reference proteome</keyword>
<dbReference type="CDD" id="cd02953">
    <property type="entry name" value="DsbDgamma"/>
    <property type="match status" value="1"/>
</dbReference>
<feature type="transmembrane region" description="Helical" evidence="6">
    <location>
        <begin position="6"/>
        <end position="26"/>
    </location>
</feature>
<dbReference type="Gene3D" id="3.40.30.10">
    <property type="entry name" value="Glutaredoxin"/>
    <property type="match status" value="1"/>
</dbReference>
<dbReference type="KEGG" id="fau:Fraau_2292"/>
<feature type="transmembrane region" description="Helical" evidence="6">
    <location>
        <begin position="88"/>
        <end position="111"/>
    </location>
</feature>
<feature type="domain" description="Cytochrome C biogenesis protein transmembrane" evidence="7">
    <location>
        <begin position="4"/>
        <end position="215"/>
    </location>
</feature>
<evidence type="ECO:0000256" key="6">
    <source>
        <dbReference type="SAM" id="Phobius"/>
    </source>
</evidence>
<dbReference type="GO" id="GO:0016020">
    <property type="term" value="C:membrane"/>
    <property type="evidence" value="ECO:0007669"/>
    <property type="project" value="UniProtKB-SubCell"/>
</dbReference>
<evidence type="ECO:0000256" key="4">
    <source>
        <dbReference type="ARBA" id="ARBA00022989"/>
    </source>
</evidence>
<keyword evidence="4 6" id="KW-1133">Transmembrane helix</keyword>
<dbReference type="HOGENOM" id="CLU_014657_0_1_6"/>
<evidence type="ECO:0000256" key="2">
    <source>
        <dbReference type="ARBA" id="ARBA00022692"/>
    </source>
</evidence>
<organism evidence="8 9">
    <name type="scientific">Frateuria aurantia (strain ATCC 33424 / DSM 6220 / KCTC 2777 / LMG 1558 / NBRC 3245 / NCIMB 13370)</name>
    <name type="common">Acetobacter aurantius</name>
    <dbReference type="NCBI Taxonomy" id="767434"/>
    <lineage>
        <taxon>Bacteria</taxon>
        <taxon>Pseudomonadati</taxon>
        <taxon>Pseudomonadota</taxon>
        <taxon>Gammaproteobacteria</taxon>
        <taxon>Lysobacterales</taxon>
        <taxon>Rhodanobacteraceae</taxon>
        <taxon>Frateuria</taxon>
    </lineage>
</organism>
<gene>
    <name evidence="8" type="ordered locus">Fraau_2292</name>
</gene>
<proteinExistence type="predicted"/>
<comment type="subcellular location">
    <subcellularLocation>
        <location evidence="1">Membrane</location>
        <topology evidence="1">Multi-pass membrane protein</topology>
    </subcellularLocation>
</comment>
<evidence type="ECO:0000259" key="7">
    <source>
        <dbReference type="Pfam" id="PF02683"/>
    </source>
</evidence>
<dbReference type="STRING" id="767434.Fraau_2292"/>
<feature type="transmembrane region" description="Helical" evidence="6">
    <location>
        <begin position="123"/>
        <end position="147"/>
    </location>
</feature>
<feature type="transmembrane region" description="Helical" evidence="6">
    <location>
        <begin position="258"/>
        <end position="276"/>
    </location>
</feature>
<dbReference type="AlphaFoldDB" id="H8L581"/>
<dbReference type="PANTHER" id="PTHR32234">
    <property type="entry name" value="THIOL:DISULFIDE INTERCHANGE PROTEIN DSBD"/>
    <property type="match status" value="1"/>
</dbReference>
<accession>H8L581</accession>
<protein>
    <submittedName>
        <fullName evidence="8">Thiol:disulfide interchange protein</fullName>
    </submittedName>
</protein>
<dbReference type="RefSeq" id="WP_014403663.1">
    <property type="nucleotide sequence ID" value="NC_017033.1"/>
</dbReference>
<reference evidence="8" key="1">
    <citation type="submission" date="2012-02" db="EMBL/GenBank/DDBJ databases">
        <title>The complete genome of Frateuria aurantia DSM 6220.</title>
        <authorList>
            <consortium name="US DOE Joint Genome Institute (JGI-PGF)"/>
            <person name="Lucas S."/>
            <person name="Copeland A."/>
            <person name="Lapidus A."/>
            <person name="Glavina del Rio T."/>
            <person name="Dalin E."/>
            <person name="Tice H."/>
            <person name="Bruce D."/>
            <person name="Goodwin L."/>
            <person name="Pitluck S."/>
            <person name="Peters L."/>
            <person name="Ovchinnikova G."/>
            <person name="Teshima H."/>
            <person name="Kyrpides N."/>
            <person name="Mavromatis K."/>
            <person name="Ivanova N."/>
            <person name="Brettin T."/>
            <person name="Detter J.C."/>
            <person name="Han C."/>
            <person name="Larimer F."/>
            <person name="Land M."/>
            <person name="Hauser L."/>
            <person name="Markowitz V."/>
            <person name="Cheng J.-F."/>
            <person name="Hugenholtz P."/>
            <person name="Woyke T."/>
            <person name="Wu D."/>
            <person name="Brambilla E."/>
            <person name="Klenk H.-P."/>
            <person name="Eisen J.A."/>
        </authorList>
    </citation>
    <scope>NUCLEOTIDE SEQUENCE</scope>
    <source>
        <strain evidence="8">DSM 6220</strain>
    </source>
</reference>
<evidence type="ECO:0000313" key="8">
    <source>
        <dbReference type="EMBL" id="AFC86660.1"/>
    </source>
</evidence>
<dbReference type="GO" id="GO:0017004">
    <property type="term" value="P:cytochrome complex assembly"/>
    <property type="evidence" value="ECO:0007669"/>
    <property type="project" value="UniProtKB-KW"/>
</dbReference>
<name>H8L581_FRAAD</name>
<dbReference type="Pfam" id="PF02683">
    <property type="entry name" value="DsbD_TM"/>
    <property type="match status" value="1"/>
</dbReference>
<dbReference type="Proteomes" id="UP000005234">
    <property type="component" value="Chromosome"/>
</dbReference>
<dbReference type="GO" id="GO:0015035">
    <property type="term" value="F:protein-disulfide reductase activity"/>
    <property type="evidence" value="ECO:0007669"/>
    <property type="project" value="TreeGrafter"/>
</dbReference>
<sequence>MMLSVMAAALLGGLILNGMPCVLPIVSIKIMGLVRHQQDSAAARREGVAFLAGVMLTMLLLAGVLIAIRAGGTTVGWGFQLQSPPLVAGLMLVMLAAGLNLSGVFEFGMGAQRLGRLEPAQGGMLASALSGALAIVVATPCTGPFMAGAVGYALTQPSWVGLAIFMALALGFALPVTAISVFPVLGRWLPRPGAWMETLKHGLAFPMYGAAAWLAWVLEAQAGHHALGLVLAAAIGLGFAAWLHGIGQRRQLLGRRHLPVHGMAALILVMVAWPLFGLQPMSAAAMPATAVSAVQPAIKATATMVAEPAVSASPQAWSPAVLAAARTRHQPVLLAFTASWCITCQVNEHGALATKAVRSALQRTGTLYLQADSTRYDPAVDEAMAQLGRGGLPVYVVYPADGGKPRLLPQLLSPGMVIQVLEEASATRTMSDRPA</sequence>
<feature type="transmembrane region" description="Helical" evidence="6">
    <location>
        <begin position="224"/>
        <end position="246"/>
    </location>
</feature>
<dbReference type="SUPFAM" id="SSF52833">
    <property type="entry name" value="Thioredoxin-like"/>
    <property type="match status" value="1"/>
</dbReference>
<evidence type="ECO:0000256" key="3">
    <source>
        <dbReference type="ARBA" id="ARBA00022748"/>
    </source>
</evidence>
<feature type="transmembrane region" description="Helical" evidence="6">
    <location>
        <begin position="159"/>
        <end position="186"/>
    </location>
</feature>
<evidence type="ECO:0000256" key="1">
    <source>
        <dbReference type="ARBA" id="ARBA00004141"/>
    </source>
</evidence>
<keyword evidence="5 6" id="KW-0472">Membrane</keyword>
<dbReference type="InterPro" id="IPR003834">
    <property type="entry name" value="Cyt_c_assmbl_TM_dom"/>
</dbReference>
<keyword evidence="2 6" id="KW-0812">Transmembrane</keyword>
<dbReference type="eggNOG" id="COG4232">
    <property type="taxonomic scope" value="Bacteria"/>
</dbReference>
<evidence type="ECO:0000256" key="5">
    <source>
        <dbReference type="ARBA" id="ARBA00023136"/>
    </source>
</evidence>
<dbReference type="InterPro" id="IPR035671">
    <property type="entry name" value="DsbD_gamma"/>
</dbReference>
<dbReference type="EMBL" id="CP003350">
    <property type="protein sequence ID" value="AFC86660.1"/>
    <property type="molecule type" value="Genomic_DNA"/>
</dbReference>
<evidence type="ECO:0000313" key="9">
    <source>
        <dbReference type="Proteomes" id="UP000005234"/>
    </source>
</evidence>
<feature type="transmembrane region" description="Helical" evidence="6">
    <location>
        <begin position="47"/>
        <end position="68"/>
    </location>
</feature>
<dbReference type="InterPro" id="IPR036249">
    <property type="entry name" value="Thioredoxin-like_sf"/>
</dbReference>
<feature type="transmembrane region" description="Helical" evidence="6">
    <location>
        <begin position="198"/>
        <end position="218"/>
    </location>
</feature>
<dbReference type="GO" id="GO:0045454">
    <property type="term" value="P:cell redox homeostasis"/>
    <property type="evidence" value="ECO:0007669"/>
    <property type="project" value="TreeGrafter"/>
</dbReference>